<dbReference type="InterPro" id="IPR041846">
    <property type="entry name" value="ENL_dom"/>
</dbReference>
<keyword evidence="5" id="KW-1015">Disulfide bond</keyword>
<dbReference type="SUPFAM" id="SSF49503">
    <property type="entry name" value="Cupredoxins"/>
    <property type="match status" value="1"/>
</dbReference>
<keyword evidence="10" id="KW-0812">Transmembrane</keyword>
<organism evidence="12 13">
    <name type="scientific">Hordeum vulgare subsp. vulgare</name>
    <name type="common">Domesticated barley</name>
    <dbReference type="NCBI Taxonomy" id="112509"/>
    <lineage>
        <taxon>Eukaryota</taxon>
        <taxon>Viridiplantae</taxon>
        <taxon>Streptophyta</taxon>
        <taxon>Embryophyta</taxon>
        <taxon>Tracheophyta</taxon>
        <taxon>Spermatophyta</taxon>
        <taxon>Magnoliopsida</taxon>
        <taxon>Liliopsida</taxon>
        <taxon>Poales</taxon>
        <taxon>Poaceae</taxon>
        <taxon>BOP clade</taxon>
        <taxon>Pooideae</taxon>
        <taxon>Triticodae</taxon>
        <taxon>Triticeae</taxon>
        <taxon>Hordeinae</taxon>
        <taxon>Hordeum</taxon>
    </lineage>
</organism>
<evidence type="ECO:0000256" key="10">
    <source>
        <dbReference type="SAM" id="Phobius"/>
    </source>
</evidence>
<accession>A0A8I6YN51</accession>
<evidence type="ECO:0000256" key="7">
    <source>
        <dbReference type="ARBA" id="ARBA00023288"/>
    </source>
</evidence>
<proteinExistence type="inferred from homology"/>
<dbReference type="EnsemblPlants" id="HORVU.MOREX.r3.5HG0537300.1">
    <property type="protein sequence ID" value="HORVU.MOREX.r3.5HG0537300.1"/>
    <property type="gene ID" value="HORVU.MOREX.r3.5HG0537300"/>
</dbReference>
<evidence type="ECO:0000256" key="6">
    <source>
        <dbReference type="ARBA" id="ARBA00023180"/>
    </source>
</evidence>
<dbReference type="GO" id="GO:0005886">
    <property type="term" value="C:plasma membrane"/>
    <property type="evidence" value="ECO:0000318"/>
    <property type="project" value="GO_Central"/>
</dbReference>
<dbReference type="Gene3D" id="2.60.40.420">
    <property type="entry name" value="Cupredoxins - blue copper proteins"/>
    <property type="match status" value="1"/>
</dbReference>
<keyword evidence="7" id="KW-0449">Lipoprotein</keyword>
<dbReference type="AlphaFoldDB" id="A0A8I6YN51"/>
<evidence type="ECO:0000313" key="13">
    <source>
        <dbReference type="Proteomes" id="UP000011116"/>
    </source>
</evidence>
<dbReference type="Gramene" id="HORVU.MOREX.r3.5HG0537300.1">
    <property type="protein sequence ID" value="HORVU.MOREX.r3.5HG0537300.1"/>
    <property type="gene ID" value="HORVU.MOREX.r3.5HG0537300"/>
</dbReference>
<feature type="domain" description="Phytocyanin" evidence="11">
    <location>
        <begin position="71"/>
        <end position="173"/>
    </location>
</feature>
<evidence type="ECO:0000256" key="5">
    <source>
        <dbReference type="ARBA" id="ARBA00023157"/>
    </source>
</evidence>
<dbReference type="CDD" id="cd11019">
    <property type="entry name" value="OsENODL1_like"/>
    <property type="match status" value="1"/>
</dbReference>
<dbReference type="Pfam" id="PF02298">
    <property type="entry name" value="Cu_bind_like"/>
    <property type="match status" value="1"/>
</dbReference>
<dbReference type="InterPro" id="IPR039391">
    <property type="entry name" value="Phytocyanin-like"/>
</dbReference>
<keyword evidence="4 10" id="KW-0472">Membrane</keyword>
<dbReference type="GO" id="GO:0012505">
    <property type="term" value="C:endomembrane system"/>
    <property type="evidence" value="ECO:0007669"/>
    <property type="project" value="UniProtKB-SubCell"/>
</dbReference>
<dbReference type="PANTHER" id="PTHR33021:SF207">
    <property type="entry name" value="PHYTOCYANIN DOMAIN-CONTAINING PROTEIN"/>
    <property type="match status" value="1"/>
</dbReference>
<feature type="transmembrane region" description="Helical" evidence="10">
    <location>
        <begin position="188"/>
        <end position="208"/>
    </location>
</feature>
<dbReference type="GO" id="GO:0098552">
    <property type="term" value="C:side of membrane"/>
    <property type="evidence" value="ECO:0007669"/>
    <property type="project" value="UniProtKB-KW"/>
</dbReference>
<dbReference type="InterPro" id="IPR003245">
    <property type="entry name" value="Phytocyanin_dom"/>
</dbReference>
<keyword evidence="3" id="KW-0732">Signal</keyword>
<protein>
    <recommendedName>
        <fullName evidence="11">Phytocyanin domain-containing protein</fullName>
    </recommendedName>
</protein>
<dbReference type="SMR" id="A0A8I6YN51"/>
<keyword evidence="13" id="KW-1185">Reference proteome</keyword>
<keyword evidence="6" id="KW-0325">Glycoprotein</keyword>
<keyword evidence="2" id="KW-0336">GPI-anchor</keyword>
<dbReference type="Proteomes" id="UP000011116">
    <property type="component" value="Chromosome 5H"/>
</dbReference>
<name>A0A8I6YN51_HORVV</name>
<evidence type="ECO:0000256" key="4">
    <source>
        <dbReference type="ARBA" id="ARBA00023136"/>
    </source>
</evidence>
<reference evidence="12" key="2">
    <citation type="submission" date="2020-10" db="EMBL/GenBank/DDBJ databases">
        <authorList>
            <person name="Scholz U."/>
            <person name="Mascher M."/>
            <person name="Fiebig A."/>
        </authorList>
    </citation>
    <scope>NUCLEOTIDE SEQUENCE [LARGE SCALE GENOMIC DNA]</scope>
    <source>
        <strain evidence="12">cv. Morex</strain>
    </source>
</reference>
<evidence type="ECO:0000259" key="11">
    <source>
        <dbReference type="PROSITE" id="PS51485"/>
    </source>
</evidence>
<dbReference type="InterPro" id="IPR008972">
    <property type="entry name" value="Cupredoxin"/>
</dbReference>
<evidence type="ECO:0000256" key="3">
    <source>
        <dbReference type="ARBA" id="ARBA00022729"/>
    </source>
</evidence>
<comment type="similarity">
    <text evidence="8">Belongs to the early nodulin-like (ENODL) family.</text>
</comment>
<evidence type="ECO:0000313" key="12">
    <source>
        <dbReference type="EnsemblPlants" id="HORVU.MOREX.r3.5HG0537300.1"/>
    </source>
</evidence>
<sequence length="212" mass="22673">MHAFPPRCMHHILDASPNSPPPINLLPLACQSRLLLCVSSQEVASPAVWPAMASLLSLVLLLALLDTSRATNFEVGGDAEWVLPQAGDSNTYNHWASKKHFHVGDIVHFKYNQDSVMVVTEAGYNKCESSHPIFFSNNGNTEVRLDRPGPFYFISGVAGHCQVGQKLVIHVAGKDTPPSGPPSGAAPAGFGTAGAIVVFMAVILHVLVMRGI</sequence>
<evidence type="ECO:0000256" key="2">
    <source>
        <dbReference type="ARBA" id="ARBA00022622"/>
    </source>
</evidence>
<evidence type="ECO:0000256" key="8">
    <source>
        <dbReference type="ARBA" id="ARBA00035011"/>
    </source>
</evidence>
<dbReference type="PANTHER" id="PTHR33021">
    <property type="entry name" value="BLUE COPPER PROTEIN"/>
    <property type="match status" value="1"/>
</dbReference>
<evidence type="ECO:0000256" key="1">
    <source>
        <dbReference type="ARBA" id="ARBA00004589"/>
    </source>
</evidence>
<comment type="subcellular location">
    <subcellularLocation>
        <location evidence="9">Endomembrane system</location>
        <topology evidence="9">Lipid-anchor</topology>
    </subcellularLocation>
    <subcellularLocation>
        <location evidence="1">Membrane</location>
        <topology evidence="1">Lipid-anchor</topology>
        <topology evidence="1">GPI-anchor</topology>
    </subcellularLocation>
</comment>
<reference evidence="12" key="3">
    <citation type="submission" date="2022-01" db="UniProtKB">
        <authorList>
            <consortium name="EnsemblPlants"/>
        </authorList>
    </citation>
    <scope>IDENTIFICATION</scope>
    <source>
        <strain evidence="12">subsp. vulgare</strain>
    </source>
</reference>
<dbReference type="PROSITE" id="PS51485">
    <property type="entry name" value="PHYTOCYANIN"/>
    <property type="match status" value="1"/>
</dbReference>
<dbReference type="FunFam" id="2.60.40.420:FF:000010">
    <property type="entry name" value="Early nodulin-like protein 1"/>
    <property type="match status" value="1"/>
</dbReference>
<dbReference type="GO" id="GO:0009055">
    <property type="term" value="F:electron transfer activity"/>
    <property type="evidence" value="ECO:0007669"/>
    <property type="project" value="InterPro"/>
</dbReference>
<evidence type="ECO:0000256" key="9">
    <source>
        <dbReference type="ARBA" id="ARBA00037868"/>
    </source>
</evidence>
<reference evidence="13" key="1">
    <citation type="journal article" date="2012" name="Nature">
        <title>A physical, genetic and functional sequence assembly of the barley genome.</title>
        <authorList>
            <consortium name="The International Barley Genome Sequencing Consortium"/>
            <person name="Mayer K.F."/>
            <person name="Waugh R."/>
            <person name="Brown J.W."/>
            <person name="Schulman A."/>
            <person name="Langridge P."/>
            <person name="Platzer M."/>
            <person name="Fincher G.B."/>
            <person name="Muehlbauer G.J."/>
            <person name="Sato K."/>
            <person name="Close T.J."/>
            <person name="Wise R.P."/>
            <person name="Stein N."/>
        </authorList>
    </citation>
    <scope>NUCLEOTIDE SEQUENCE [LARGE SCALE GENOMIC DNA]</scope>
    <source>
        <strain evidence="13">cv. Morex</strain>
    </source>
</reference>
<keyword evidence="10" id="KW-1133">Transmembrane helix</keyword>